<dbReference type="KEGG" id="sna:Snas_2169"/>
<feature type="compositionally biased region" description="Basic and acidic residues" evidence="1">
    <location>
        <begin position="234"/>
        <end position="246"/>
    </location>
</feature>
<keyword evidence="2" id="KW-0812">Transmembrane</keyword>
<dbReference type="OrthoDB" id="5195062at2"/>
<sequence>MTNHPTLGPRPTWTARGPAQAHRDPQLPWYAGLALVAGILTMAILIAMHVIMADQVRVNIDPVSVFAINREGVLLFDLACLSIAVACVAVLFGPLGSERVTRRCLAGSAVALLFVVGFDTDAGATVSSFSGYVHRYAAGAVFVMITVATAHLWRRVPDPRLRRAFAVMTLINLVLLILNVWGTYLPDLAYGGQWRGIPQRLLVVSQVVSIVAMAFVPKAKSPRSRRTPSRHRSQPRDFDPSWDRKDWLTGRGTTGWGALPSADGL</sequence>
<dbReference type="Proteomes" id="UP000000844">
    <property type="component" value="Chromosome"/>
</dbReference>
<feature type="region of interest" description="Disordered" evidence="1">
    <location>
        <begin position="221"/>
        <end position="246"/>
    </location>
</feature>
<dbReference type="AlphaFoldDB" id="D3Q1Z4"/>
<dbReference type="HOGENOM" id="CLU_1049338_0_0_11"/>
<feature type="region of interest" description="Disordered" evidence="1">
    <location>
        <begin position="1"/>
        <end position="20"/>
    </location>
</feature>
<dbReference type="Pfam" id="PF06197">
    <property type="entry name" value="DUF998"/>
    <property type="match status" value="1"/>
</dbReference>
<keyword evidence="2" id="KW-1133">Transmembrane helix</keyword>
<feature type="transmembrane region" description="Helical" evidence="2">
    <location>
        <begin position="29"/>
        <end position="52"/>
    </location>
</feature>
<dbReference type="RefSeq" id="WP_013017432.1">
    <property type="nucleotide sequence ID" value="NC_013947.1"/>
</dbReference>
<keyword evidence="2" id="KW-0472">Membrane</keyword>
<name>D3Q1Z4_STANL</name>
<feature type="transmembrane region" description="Helical" evidence="2">
    <location>
        <begin position="197"/>
        <end position="216"/>
    </location>
</feature>
<feature type="transmembrane region" description="Helical" evidence="2">
    <location>
        <begin position="104"/>
        <end position="124"/>
    </location>
</feature>
<accession>D3Q1Z4</accession>
<protein>
    <recommendedName>
        <fullName evidence="5">DUF998 domain-containing protein</fullName>
    </recommendedName>
</protein>
<feature type="transmembrane region" description="Helical" evidence="2">
    <location>
        <begin position="165"/>
        <end position="185"/>
    </location>
</feature>
<reference evidence="3 4" key="1">
    <citation type="journal article" date="2009" name="Stand. Genomic Sci.">
        <title>Complete genome sequence of Stackebrandtia nassauensis type strain (LLR-40K-21).</title>
        <authorList>
            <person name="Munk C."/>
            <person name="Lapidus A."/>
            <person name="Copeland A."/>
            <person name="Jando M."/>
            <person name="Mayilraj S."/>
            <person name="Glavina Del Rio T."/>
            <person name="Nolan M."/>
            <person name="Chen F."/>
            <person name="Lucas S."/>
            <person name="Tice H."/>
            <person name="Cheng J.F."/>
            <person name="Han C."/>
            <person name="Detter J.C."/>
            <person name="Bruce D."/>
            <person name="Goodwin L."/>
            <person name="Chain P."/>
            <person name="Pitluck S."/>
            <person name="Goker M."/>
            <person name="Ovchinikova G."/>
            <person name="Pati A."/>
            <person name="Ivanova N."/>
            <person name="Mavromatis K."/>
            <person name="Chen A."/>
            <person name="Palaniappan K."/>
            <person name="Land M."/>
            <person name="Hauser L."/>
            <person name="Chang Y.J."/>
            <person name="Jeffries C.D."/>
            <person name="Bristow J."/>
            <person name="Eisen J.A."/>
            <person name="Markowitz V."/>
            <person name="Hugenholtz P."/>
            <person name="Kyrpides N.C."/>
            <person name="Klenk H.P."/>
        </authorList>
    </citation>
    <scope>NUCLEOTIDE SEQUENCE [LARGE SCALE GENOMIC DNA]</scope>
    <source>
        <strain evidence="4">DSM 44728 / CIP 108903 / NRRL B-16338 / NBRC 102104 / LLR-40K-21</strain>
    </source>
</reference>
<feature type="transmembrane region" description="Helical" evidence="2">
    <location>
        <begin position="136"/>
        <end position="153"/>
    </location>
</feature>
<evidence type="ECO:0000256" key="1">
    <source>
        <dbReference type="SAM" id="MobiDB-lite"/>
    </source>
</evidence>
<dbReference type="InterPro" id="IPR009339">
    <property type="entry name" value="DUF998"/>
</dbReference>
<dbReference type="eggNOG" id="ENOG5031XH5">
    <property type="taxonomic scope" value="Bacteria"/>
</dbReference>
<evidence type="ECO:0000256" key="2">
    <source>
        <dbReference type="SAM" id="Phobius"/>
    </source>
</evidence>
<feature type="compositionally biased region" description="Basic residues" evidence="1">
    <location>
        <begin position="221"/>
        <end position="233"/>
    </location>
</feature>
<dbReference type="STRING" id="446470.Snas_2169"/>
<proteinExistence type="predicted"/>
<evidence type="ECO:0008006" key="5">
    <source>
        <dbReference type="Google" id="ProtNLM"/>
    </source>
</evidence>
<evidence type="ECO:0000313" key="4">
    <source>
        <dbReference type="Proteomes" id="UP000000844"/>
    </source>
</evidence>
<keyword evidence="4" id="KW-1185">Reference proteome</keyword>
<organism evidence="3 4">
    <name type="scientific">Stackebrandtia nassauensis (strain DSM 44728 / CIP 108903 / NRRL B-16338 / NBRC 102104 / LLR-40K-21)</name>
    <dbReference type="NCBI Taxonomy" id="446470"/>
    <lineage>
        <taxon>Bacteria</taxon>
        <taxon>Bacillati</taxon>
        <taxon>Actinomycetota</taxon>
        <taxon>Actinomycetes</taxon>
        <taxon>Glycomycetales</taxon>
        <taxon>Glycomycetaceae</taxon>
        <taxon>Stackebrandtia</taxon>
    </lineage>
</organism>
<feature type="transmembrane region" description="Helical" evidence="2">
    <location>
        <begin position="72"/>
        <end position="92"/>
    </location>
</feature>
<dbReference type="EMBL" id="CP001778">
    <property type="protein sequence ID" value="ADD41861.1"/>
    <property type="molecule type" value="Genomic_DNA"/>
</dbReference>
<gene>
    <name evidence="3" type="ordered locus">Snas_2169</name>
</gene>
<evidence type="ECO:0000313" key="3">
    <source>
        <dbReference type="EMBL" id="ADD41861.1"/>
    </source>
</evidence>